<keyword evidence="6" id="KW-0067">ATP-binding</keyword>
<evidence type="ECO:0000259" key="7">
    <source>
        <dbReference type="PROSITE" id="PS50188"/>
    </source>
</evidence>
<dbReference type="InterPro" id="IPR041075">
    <property type="entry name" value="NOD1/2_WH"/>
</dbReference>
<name>A0A673YV01_SALTR</name>
<feature type="domain" description="B30.2/SPRY" evidence="7">
    <location>
        <begin position="754"/>
        <end position="943"/>
    </location>
</feature>
<dbReference type="Gene3D" id="3.80.10.10">
    <property type="entry name" value="Ribonuclease Inhibitor"/>
    <property type="match status" value="1"/>
</dbReference>
<dbReference type="GeneTree" id="ENSGT01150000286904"/>
<dbReference type="Proteomes" id="UP000472277">
    <property type="component" value="Chromosome 3"/>
</dbReference>
<dbReference type="PROSITE" id="PS50188">
    <property type="entry name" value="B302_SPRY"/>
    <property type="match status" value="1"/>
</dbReference>
<dbReference type="CDD" id="cd16040">
    <property type="entry name" value="SPRY_PRY_SNTX"/>
    <property type="match status" value="1"/>
</dbReference>
<dbReference type="GO" id="GO:0005524">
    <property type="term" value="F:ATP binding"/>
    <property type="evidence" value="ECO:0007669"/>
    <property type="project" value="UniProtKB-KW"/>
</dbReference>
<dbReference type="InterPro" id="IPR013320">
    <property type="entry name" value="ConA-like_dom_sf"/>
</dbReference>
<accession>A0A673YV01</accession>
<evidence type="ECO:0000256" key="1">
    <source>
        <dbReference type="ARBA" id="ARBA00004496"/>
    </source>
</evidence>
<evidence type="ECO:0000259" key="8">
    <source>
        <dbReference type="PROSITE" id="PS50837"/>
    </source>
</evidence>
<dbReference type="Ensembl" id="ENSSTUT00000040370.1">
    <property type="protein sequence ID" value="ENSSTUP00000038628.1"/>
    <property type="gene ID" value="ENSSTUG00000016480.1"/>
</dbReference>
<sequence>MDAKEVRQDSSAREGALKITLQILRNMDQQELADTLEKSILGELALCQHKLKSNLKKKCESVFEGIAKQGNQTPLNSIYTELYITEVGSGEINNEHEVRKIETAYRRSATQETPIKCNDIFQPLPGQDKGIRTVLTKGVAGIGKTVSVQKFILDWADGREHQDVELIFSLPFRELNLMKSKKLSLMELLHHVFMETKESGITDYEKYKVMFVFDGLDECRLSLDFQNNNNCCDVTESTSVDVLLTNLIKGNLLPSAQLWITSRPAAANNIPPECVDRVTEVRGFKNTQKEEYFRKRINDQNLASKIISHIKSSRSLYIMCHIPVFSCISATVLERILGQSQSGEMPKTLTQMYSHFMVFNKLIKNLKYSKDAEKTETSDEEIIMNLGRLAYEQLEKGNLIFYEEDLRECGIDVTEASVYSGVCTQIFREECGLYQKKVYCFVHLSIQEFLSALYVFLTFTNNNVNLMDIQQTTSKEPQICKDTPATILHKSAVDKALQSDNGHLDLFLRFLLGLSMESNQSLLRGLLTQTGSCSQTSEETVEYIKEKIKENPSPERCINLFHCLNELNDQSLVKEIQAYLSSGSMSKQELSPAQWSALVFVLLTSEEELDVFDLRKYSRSEEGLLRLLPVVKASTTALLNGCNLTERCCDALASALSSNSSHLRELDLSSNDLQDSGVKLLSAGLGSPHCKLETLRLSFCGVTEEGCASLASALRSNPSHLVELDLSYNRPGDLGVESLSAELKDTHCKLEKLRVDNDAEYWLKSGLKKYTCALTLEPNTAHKLLTLSKENRKITWGKEQPYPDHPERFECYPQVLCREGLTGRCYWEVEWSGFGAYIGVAYKGICRKGTGNESILGHNHNSWTMRCAEDHYIARHSNKTITIPVPSVYSYRVGVYLDWPAGTLSFYSVCSGTLTHLYTFHATFTQALYPGFRVWNGESSLSI</sequence>
<dbReference type="SMART" id="SM00368">
    <property type="entry name" value="LRR_RI"/>
    <property type="match status" value="3"/>
</dbReference>
<organism evidence="9 10">
    <name type="scientific">Salmo trutta</name>
    <name type="common">Brown trout</name>
    <dbReference type="NCBI Taxonomy" id="8032"/>
    <lineage>
        <taxon>Eukaryota</taxon>
        <taxon>Metazoa</taxon>
        <taxon>Chordata</taxon>
        <taxon>Craniata</taxon>
        <taxon>Vertebrata</taxon>
        <taxon>Euteleostomi</taxon>
        <taxon>Actinopterygii</taxon>
        <taxon>Neopterygii</taxon>
        <taxon>Teleostei</taxon>
        <taxon>Protacanthopterygii</taxon>
        <taxon>Salmoniformes</taxon>
        <taxon>Salmonidae</taxon>
        <taxon>Salmoninae</taxon>
        <taxon>Salmo</taxon>
    </lineage>
</organism>
<dbReference type="SMART" id="SM00589">
    <property type="entry name" value="PRY"/>
    <property type="match status" value="1"/>
</dbReference>
<dbReference type="Pfam" id="PF13516">
    <property type="entry name" value="LRR_6"/>
    <property type="match status" value="3"/>
</dbReference>
<dbReference type="GeneID" id="115172359"/>
<dbReference type="OrthoDB" id="120976at2759"/>
<evidence type="ECO:0000313" key="9">
    <source>
        <dbReference type="Ensembl" id="ENSSTUP00000038628.1"/>
    </source>
</evidence>
<evidence type="ECO:0000256" key="3">
    <source>
        <dbReference type="ARBA" id="ARBA00022614"/>
    </source>
</evidence>
<reference evidence="9" key="2">
    <citation type="submission" date="2025-09" db="UniProtKB">
        <authorList>
            <consortium name="Ensembl"/>
        </authorList>
    </citation>
    <scope>IDENTIFICATION</scope>
</reference>
<dbReference type="Pfam" id="PF14484">
    <property type="entry name" value="FISNA"/>
    <property type="match status" value="1"/>
</dbReference>
<dbReference type="FunCoup" id="A0A673YV01">
    <property type="interactions" value="870"/>
</dbReference>
<dbReference type="SMART" id="SM01288">
    <property type="entry name" value="FISNA"/>
    <property type="match status" value="1"/>
</dbReference>
<dbReference type="OMA" id="WRGCVHI"/>
<protein>
    <submittedName>
        <fullName evidence="9">NLR family CARD domain-containing protein 3-like</fullName>
    </submittedName>
</protein>
<dbReference type="Gene3D" id="2.60.120.920">
    <property type="match status" value="1"/>
</dbReference>
<dbReference type="SMART" id="SM00449">
    <property type="entry name" value="SPRY"/>
    <property type="match status" value="1"/>
</dbReference>
<dbReference type="InterPro" id="IPR003879">
    <property type="entry name" value="Butyrophylin_SPRY"/>
</dbReference>
<feature type="domain" description="NACHT" evidence="8">
    <location>
        <begin position="132"/>
        <end position="266"/>
    </location>
</feature>
<keyword evidence="5" id="KW-0547">Nucleotide-binding</keyword>
<dbReference type="InterPro" id="IPR043136">
    <property type="entry name" value="B30.2/SPRY_sf"/>
</dbReference>
<dbReference type="InterPro" id="IPR029495">
    <property type="entry name" value="NACHT-assoc"/>
</dbReference>
<dbReference type="SUPFAM" id="SSF49899">
    <property type="entry name" value="Concanavalin A-like lectins/glucanases"/>
    <property type="match status" value="1"/>
</dbReference>
<dbReference type="InterPro" id="IPR001870">
    <property type="entry name" value="B30.2/SPRY"/>
</dbReference>
<evidence type="ECO:0000256" key="6">
    <source>
        <dbReference type="ARBA" id="ARBA00022840"/>
    </source>
</evidence>
<dbReference type="InterPro" id="IPR006574">
    <property type="entry name" value="PRY"/>
</dbReference>
<keyword evidence="10" id="KW-1185">Reference proteome</keyword>
<dbReference type="Pfam" id="PF17779">
    <property type="entry name" value="WHD_NOD2"/>
    <property type="match status" value="1"/>
</dbReference>
<dbReference type="InterPro" id="IPR041267">
    <property type="entry name" value="NLRP_HD2"/>
</dbReference>
<dbReference type="PROSITE" id="PS50837">
    <property type="entry name" value="NACHT"/>
    <property type="match status" value="1"/>
</dbReference>
<comment type="subcellular location">
    <subcellularLocation>
        <location evidence="1">Cytoplasm</location>
    </subcellularLocation>
</comment>
<dbReference type="RefSeq" id="XP_029585598.1">
    <property type="nucleotide sequence ID" value="XM_029729738.1"/>
</dbReference>
<dbReference type="Pfam" id="PF17776">
    <property type="entry name" value="NLRC4_HD2"/>
    <property type="match status" value="1"/>
</dbReference>
<reference evidence="9" key="1">
    <citation type="submission" date="2025-08" db="UniProtKB">
        <authorList>
            <consortium name="Ensembl"/>
        </authorList>
    </citation>
    <scope>IDENTIFICATION</scope>
</reference>
<dbReference type="GO" id="GO:0005737">
    <property type="term" value="C:cytoplasm"/>
    <property type="evidence" value="ECO:0007669"/>
    <property type="project" value="UniProtKB-SubCell"/>
</dbReference>
<evidence type="ECO:0000256" key="5">
    <source>
        <dbReference type="ARBA" id="ARBA00022741"/>
    </source>
</evidence>
<dbReference type="SUPFAM" id="SSF52047">
    <property type="entry name" value="RNI-like"/>
    <property type="match status" value="1"/>
</dbReference>
<dbReference type="InterPro" id="IPR001611">
    <property type="entry name" value="Leu-rich_rpt"/>
</dbReference>
<dbReference type="InParanoid" id="A0A673YV01"/>
<dbReference type="InterPro" id="IPR051261">
    <property type="entry name" value="NLR"/>
</dbReference>
<evidence type="ECO:0000256" key="2">
    <source>
        <dbReference type="ARBA" id="ARBA00022490"/>
    </source>
</evidence>
<gene>
    <name evidence="9" type="primary">LOC115172359</name>
</gene>
<evidence type="ECO:0000256" key="4">
    <source>
        <dbReference type="ARBA" id="ARBA00022737"/>
    </source>
</evidence>
<dbReference type="Gene3D" id="3.40.50.300">
    <property type="entry name" value="P-loop containing nucleotide triphosphate hydrolases"/>
    <property type="match status" value="1"/>
</dbReference>
<dbReference type="FunFam" id="3.40.50.300:FF:000210">
    <property type="entry name" value="Si:dkey-16p6.1"/>
    <property type="match status" value="1"/>
</dbReference>
<dbReference type="InterPro" id="IPR032675">
    <property type="entry name" value="LRR_dom_sf"/>
</dbReference>
<dbReference type="Pfam" id="PF05729">
    <property type="entry name" value="NACHT"/>
    <property type="match status" value="1"/>
</dbReference>
<dbReference type="AlphaFoldDB" id="A0A673YV01"/>
<dbReference type="Pfam" id="PF00622">
    <property type="entry name" value="SPRY"/>
    <property type="match status" value="1"/>
</dbReference>
<keyword evidence="2" id="KW-0963">Cytoplasm</keyword>
<dbReference type="InterPro" id="IPR027417">
    <property type="entry name" value="P-loop_NTPase"/>
</dbReference>
<proteinExistence type="predicted"/>
<dbReference type="InterPro" id="IPR003877">
    <property type="entry name" value="SPRY_dom"/>
</dbReference>
<keyword evidence="4" id="KW-0677">Repeat</keyword>
<evidence type="ECO:0000313" key="10">
    <source>
        <dbReference type="Proteomes" id="UP000472277"/>
    </source>
</evidence>
<dbReference type="KEGG" id="stru:115172359"/>
<dbReference type="InterPro" id="IPR007111">
    <property type="entry name" value="NACHT_NTPase"/>
</dbReference>
<dbReference type="Pfam" id="PF13765">
    <property type="entry name" value="PRY"/>
    <property type="match status" value="1"/>
</dbReference>
<dbReference type="PRINTS" id="PR01407">
    <property type="entry name" value="BUTYPHLNCDUF"/>
</dbReference>
<dbReference type="PANTHER" id="PTHR24106">
    <property type="entry name" value="NACHT, LRR AND CARD DOMAINS-CONTAINING"/>
    <property type="match status" value="1"/>
</dbReference>
<keyword evidence="3" id="KW-0433">Leucine-rich repeat</keyword>